<dbReference type="AlphaFoldDB" id="A0A1I4VFL3"/>
<evidence type="ECO:0000313" key="4">
    <source>
        <dbReference type="Proteomes" id="UP000270697"/>
    </source>
</evidence>
<dbReference type="Proteomes" id="UP000199398">
    <property type="component" value="Unassembled WGS sequence"/>
</dbReference>
<dbReference type="RefSeq" id="WP_093148380.1">
    <property type="nucleotide sequence ID" value="NZ_FOUP01000002.1"/>
</dbReference>
<dbReference type="Proteomes" id="UP000270697">
    <property type="component" value="Unassembled WGS sequence"/>
</dbReference>
<dbReference type="EMBL" id="FOUP01000002">
    <property type="protein sequence ID" value="SFN00027.1"/>
    <property type="molecule type" value="Genomic_DNA"/>
</dbReference>
<organism evidence="2 3">
    <name type="scientific">Saccharopolyspora antimicrobica</name>
    <dbReference type="NCBI Taxonomy" id="455193"/>
    <lineage>
        <taxon>Bacteria</taxon>
        <taxon>Bacillati</taxon>
        <taxon>Actinomycetota</taxon>
        <taxon>Actinomycetes</taxon>
        <taxon>Pseudonocardiales</taxon>
        <taxon>Pseudonocardiaceae</taxon>
        <taxon>Saccharopolyspora</taxon>
    </lineage>
</organism>
<evidence type="ECO:0000313" key="3">
    <source>
        <dbReference type="Proteomes" id="UP000199398"/>
    </source>
</evidence>
<dbReference type="OrthoDB" id="3707455at2"/>
<keyword evidence="4" id="KW-1185">Reference proteome</keyword>
<evidence type="ECO:0000313" key="1">
    <source>
        <dbReference type="EMBL" id="RKT86283.1"/>
    </source>
</evidence>
<name>A0A1I4VFL3_9PSEU</name>
<accession>A0A1I4VFL3</accession>
<reference evidence="2 3" key="1">
    <citation type="submission" date="2016-10" db="EMBL/GenBank/DDBJ databases">
        <authorList>
            <person name="de Groot N.N."/>
        </authorList>
    </citation>
    <scope>NUCLEOTIDE SEQUENCE [LARGE SCALE GENOMIC DNA]</scope>
    <source>
        <strain evidence="2 3">CPCC 201259</strain>
    </source>
</reference>
<sequence>MRNPLLTPLPEFLVRASAVLEDLANDVRERTVRDEQYTEAARLLDELAELLRDRSATYVPPRVVDGERASR</sequence>
<dbReference type="EMBL" id="RBXX01000002">
    <property type="protein sequence ID" value="RKT86283.1"/>
    <property type="molecule type" value="Genomic_DNA"/>
</dbReference>
<proteinExistence type="predicted"/>
<protein>
    <submittedName>
        <fullName evidence="2">Uncharacterized protein</fullName>
    </submittedName>
</protein>
<reference evidence="1 4" key="2">
    <citation type="submission" date="2018-10" db="EMBL/GenBank/DDBJ databases">
        <title>Sequencing the genomes of 1000 actinobacteria strains.</title>
        <authorList>
            <person name="Klenk H.-P."/>
        </authorList>
    </citation>
    <scope>NUCLEOTIDE SEQUENCE [LARGE SCALE GENOMIC DNA]</scope>
    <source>
        <strain evidence="1 4">DSM 45119</strain>
    </source>
</reference>
<gene>
    <name evidence="1" type="ORF">ATL45_4645</name>
    <name evidence="2" type="ORF">SAMN05421805_102179</name>
</gene>
<evidence type="ECO:0000313" key="2">
    <source>
        <dbReference type="EMBL" id="SFN00027.1"/>
    </source>
</evidence>